<comment type="caution">
    <text evidence="1">The sequence shown here is derived from an EMBL/GenBank/DDBJ whole genome shotgun (WGS) entry which is preliminary data.</text>
</comment>
<dbReference type="AlphaFoldDB" id="A0A5M4FI59"/>
<evidence type="ECO:0000313" key="1">
    <source>
        <dbReference type="EMBL" id="KAA1399909.1"/>
    </source>
</evidence>
<keyword evidence="2" id="KW-1185">Reference proteome</keyword>
<proteinExistence type="predicted"/>
<dbReference type="OrthoDB" id="5538531at2"/>
<dbReference type="Proteomes" id="UP000380867">
    <property type="component" value="Unassembled WGS sequence"/>
</dbReference>
<sequence>MPQDQLVERRDGFNYGYRMRCECGRSSLLSARDYADEINEAHLDCEHCGAGIHFGRAVIAIRDEHDLALDDEMVSRFAWYHTSTWPNWPSPDYANQTKLKLKESAGRLGFSVERALEKVTTQAFHLGTYEAAVENMFRRMRDQADGGAQFHLYRVKLRPGLRIEEGYRDENLDEAAQLTVPELEASGVDVVRYLNAHEAEGTLSVAVQPDALASVQQIAVPVAQLADEVPGTDPVGASDVVVAQRESDQASAMLRDVSVYERRLMKFGLRPDPDGLGRVAADRQMEVYEKWTAFEDELARLYMPDISPMVVVDFQQGLRSWRGAVGCVEPDRFSERVSQMAALVTEPEKVIRLLSQQSWRAIGRGA</sequence>
<organism evidence="1 2">
    <name type="scientific">Aeromicrobium ginsengisoli</name>
    <dbReference type="NCBI Taxonomy" id="363867"/>
    <lineage>
        <taxon>Bacteria</taxon>
        <taxon>Bacillati</taxon>
        <taxon>Actinomycetota</taxon>
        <taxon>Actinomycetes</taxon>
        <taxon>Propionibacteriales</taxon>
        <taxon>Nocardioidaceae</taxon>
        <taxon>Aeromicrobium</taxon>
    </lineage>
</organism>
<protein>
    <submittedName>
        <fullName evidence="1">Uncharacterized protein</fullName>
    </submittedName>
</protein>
<name>A0A5M4FI59_9ACTN</name>
<accession>A0A5M4FI59</accession>
<dbReference type="EMBL" id="SDPQ02000001">
    <property type="protein sequence ID" value="KAA1399909.1"/>
    <property type="molecule type" value="Genomic_DNA"/>
</dbReference>
<dbReference type="RefSeq" id="WP_149688021.1">
    <property type="nucleotide sequence ID" value="NZ_SDPQ02000001.1"/>
</dbReference>
<gene>
    <name evidence="1" type="ORF">ESP70_003905</name>
</gene>
<reference evidence="1" key="1">
    <citation type="submission" date="2019-09" db="EMBL/GenBank/DDBJ databases">
        <authorList>
            <person name="Li J."/>
        </authorList>
    </citation>
    <scope>NUCLEOTIDE SEQUENCE [LARGE SCALE GENOMIC DNA]</scope>
    <source>
        <strain evidence="1">JCM 14732</strain>
    </source>
</reference>
<evidence type="ECO:0000313" key="2">
    <source>
        <dbReference type="Proteomes" id="UP000380867"/>
    </source>
</evidence>